<evidence type="ECO:0000313" key="10">
    <source>
        <dbReference type="Proteomes" id="UP001155145"/>
    </source>
</evidence>
<evidence type="ECO:0000256" key="4">
    <source>
        <dbReference type="ARBA" id="ARBA00023098"/>
    </source>
</evidence>
<evidence type="ECO:0000256" key="3">
    <source>
        <dbReference type="ARBA" id="ARBA00022832"/>
    </source>
</evidence>
<dbReference type="GO" id="GO:0006631">
    <property type="term" value="P:fatty acid metabolic process"/>
    <property type="evidence" value="ECO:0007669"/>
    <property type="project" value="UniProtKB-KW"/>
</dbReference>
<evidence type="ECO:0000259" key="5">
    <source>
        <dbReference type="Pfam" id="PF00501"/>
    </source>
</evidence>
<dbReference type="RefSeq" id="WP_227929226.1">
    <property type="nucleotide sequence ID" value="NZ_CP094984.1"/>
</dbReference>
<dbReference type="EMBL" id="JAJFZT010000007">
    <property type="protein sequence ID" value="MCC3273460.1"/>
    <property type="molecule type" value="Genomic_DNA"/>
</dbReference>
<gene>
    <name evidence="7" type="ORF">LJ755_12040</name>
    <name evidence="8" type="ORF">MUK71_02665</name>
</gene>
<dbReference type="InterPro" id="IPR045851">
    <property type="entry name" value="AMP-bd_C_sf"/>
</dbReference>
<keyword evidence="3" id="KW-0276">Fatty acid metabolism</keyword>
<dbReference type="FunFam" id="3.30.300.30:FF:000008">
    <property type="entry name" value="2,3-dihydroxybenzoate-AMP ligase"/>
    <property type="match status" value="1"/>
</dbReference>
<keyword evidence="9" id="KW-1185">Reference proteome</keyword>
<dbReference type="InterPro" id="IPR042099">
    <property type="entry name" value="ANL_N_sf"/>
</dbReference>
<organism evidence="7 10">
    <name type="scientific">Arthrobacter zhangbolii</name>
    <dbReference type="NCBI Taxonomy" id="2886936"/>
    <lineage>
        <taxon>Bacteria</taxon>
        <taxon>Bacillati</taxon>
        <taxon>Actinomycetota</taxon>
        <taxon>Actinomycetes</taxon>
        <taxon>Micrococcales</taxon>
        <taxon>Micrococcaceae</taxon>
        <taxon>Arthrobacter</taxon>
    </lineage>
</organism>
<dbReference type="InterPro" id="IPR020845">
    <property type="entry name" value="AMP-binding_CS"/>
</dbReference>
<comment type="similarity">
    <text evidence="1">Belongs to the ATP-dependent AMP-binding enzyme family.</text>
</comment>
<dbReference type="InterPro" id="IPR000873">
    <property type="entry name" value="AMP-dep_synth/lig_dom"/>
</dbReference>
<protein>
    <submittedName>
        <fullName evidence="7">AMP-binding protein</fullName>
    </submittedName>
</protein>
<sequence length="540" mass="57736">MTGLDTALTPLRFLERAASVHPDKPAVIDGERRLTYREFAAAVTRAAHALRASGLTEGARAAFLGTNSAELLIAHYAVPLAGGVLVPLNTRLSPPEVAYICNHSGATLLFGDPDLLRGLGSLAAPELETVTEVIAVPLQDGSEETVEGTTSYATFAARGTDTPLPWEVEDENTVISLNYTSGTTGRPKGVMYTHRGAYLNSLGEVHHQGFDADTTYLWTLPMFHCNGWCTTWALTAASGTHVCLRAVRGPEIWRLIDTHGIDHLAGAPTVLSAIATAEEAHVLEHPLTIVTAGAPPSPTVINKIHQLQATVVHVYGLTESYGPYAVCEPQAAWADLDADALAKKMARQGVGMLTSERLRVVKDATGADGELADVAGDGVEMGEIVMRGNCVMAGYYRDEAGTADAFRGGWFHTGDLGVMHPDGYVQLLDRSKDVVVSGGENISTIEVEQALASHPAVADVAVIGVPDERWGERPKAFVVLTPGTEVTGEDLLAHVKSQIASYKAPRSVEFILELPKTSTGKIRKNELRSQEWEGLEARIN</sequence>
<dbReference type="Pfam" id="PF13193">
    <property type="entry name" value="AMP-binding_C"/>
    <property type="match status" value="1"/>
</dbReference>
<feature type="domain" description="AMP-dependent synthetase/ligase" evidence="5">
    <location>
        <begin position="14"/>
        <end position="396"/>
    </location>
</feature>
<feature type="domain" description="AMP-binding enzyme C-terminal" evidence="6">
    <location>
        <begin position="446"/>
        <end position="521"/>
    </location>
</feature>
<evidence type="ECO:0000313" key="9">
    <source>
        <dbReference type="Proteomes" id="UP000829758"/>
    </source>
</evidence>
<dbReference type="InterPro" id="IPR025110">
    <property type="entry name" value="AMP-bd_C"/>
</dbReference>
<reference evidence="7" key="1">
    <citation type="submission" date="2021-10" db="EMBL/GenBank/DDBJ databases">
        <title>Novel species in genus Arthrobacter.</title>
        <authorList>
            <person name="Liu Y."/>
        </authorList>
    </citation>
    <scope>NUCLEOTIDE SEQUENCE</scope>
    <source>
        <strain evidence="7">Zg-Y462</strain>
        <strain evidence="9">zg-Y462</strain>
    </source>
</reference>
<evidence type="ECO:0000256" key="2">
    <source>
        <dbReference type="ARBA" id="ARBA00022598"/>
    </source>
</evidence>
<dbReference type="Gene3D" id="3.40.50.12780">
    <property type="entry name" value="N-terminal domain of ligase-like"/>
    <property type="match status" value="1"/>
</dbReference>
<dbReference type="Gene3D" id="3.30.300.30">
    <property type="match status" value="1"/>
</dbReference>
<dbReference type="Proteomes" id="UP001155145">
    <property type="component" value="Unassembled WGS sequence"/>
</dbReference>
<keyword evidence="4" id="KW-0443">Lipid metabolism</keyword>
<dbReference type="SUPFAM" id="SSF56801">
    <property type="entry name" value="Acetyl-CoA synthetase-like"/>
    <property type="match status" value="1"/>
</dbReference>
<evidence type="ECO:0000259" key="6">
    <source>
        <dbReference type="Pfam" id="PF13193"/>
    </source>
</evidence>
<keyword evidence="2" id="KW-0436">Ligase</keyword>
<dbReference type="PANTHER" id="PTHR43859">
    <property type="entry name" value="ACYL-ACTIVATING ENZYME"/>
    <property type="match status" value="1"/>
</dbReference>
<evidence type="ECO:0000313" key="7">
    <source>
        <dbReference type="EMBL" id="MCC3273460.1"/>
    </source>
</evidence>
<proteinExistence type="inferred from homology"/>
<dbReference type="PANTHER" id="PTHR43859:SF4">
    <property type="entry name" value="BUTANOATE--COA LIGASE AAE1-RELATED"/>
    <property type="match status" value="1"/>
</dbReference>
<dbReference type="AlphaFoldDB" id="A0A9X1S9A9"/>
<name>A0A9X1S9A9_9MICC</name>
<evidence type="ECO:0000313" key="8">
    <source>
        <dbReference type="EMBL" id="UON92566.1"/>
    </source>
</evidence>
<dbReference type="GO" id="GO:0016874">
    <property type="term" value="F:ligase activity"/>
    <property type="evidence" value="ECO:0007669"/>
    <property type="project" value="UniProtKB-KW"/>
</dbReference>
<dbReference type="Pfam" id="PF00501">
    <property type="entry name" value="AMP-binding"/>
    <property type="match status" value="1"/>
</dbReference>
<evidence type="ECO:0000256" key="1">
    <source>
        <dbReference type="ARBA" id="ARBA00006432"/>
    </source>
</evidence>
<dbReference type="EMBL" id="CP094984">
    <property type="protein sequence ID" value="UON92566.1"/>
    <property type="molecule type" value="Genomic_DNA"/>
</dbReference>
<dbReference type="Proteomes" id="UP000829758">
    <property type="component" value="Chromosome"/>
</dbReference>
<dbReference type="PROSITE" id="PS00455">
    <property type="entry name" value="AMP_BINDING"/>
    <property type="match status" value="1"/>
</dbReference>
<accession>A0A9X1S9A9</accession>